<reference evidence="6" key="1">
    <citation type="journal article" date="2012" name="Proc. Natl. Acad. Sci. U.S.A.">
        <title>Antigenic diversity is generated by distinct evolutionary mechanisms in African trypanosome species.</title>
        <authorList>
            <person name="Jackson A.P."/>
            <person name="Berry A."/>
            <person name="Aslett M."/>
            <person name="Allison H.C."/>
            <person name="Burton P."/>
            <person name="Vavrova-Anderson J."/>
            <person name="Brown R."/>
            <person name="Browne H."/>
            <person name="Corton N."/>
            <person name="Hauser H."/>
            <person name="Gamble J."/>
            <person name="Gilderthorp R."/>
            <person name="Marcello L."/>
            <person name="McQuillan J."/>
            <person name="Otto T.D."/>
            <person name="Quail M.A."/>
            <person name="Sanders M.J."/>
            <person name="van Tonder A."/>
            <person name="Ginger M.L."/>
            <person name="Field M.C."/>
            <person name="Barry J.D."/>
            <person name="Hertz-Fowler C."/>
            <person name="Berriman M."/>
        </authorList>
    </citation>
    <scope>NUCLEOTIDE SEQUENCE</scope>
    <source>
        <strain evidence="6">IL3000</strain>
    </source>
</reference>
<evidence type="ECO:0000313" key="6">
    <source>
        <dbReference type="EMBL" id="CCC93618.1"/>
    </source>
</evidence>
<dbReference type="SUPFAM" id="SSF82199">
    <property type="entry name" value="SET domain"/>
    <property type="match status" value="1"/>
</dbReference>
<dbReference type="PANTHER" id="PTHR12350:SF19">
    <property type="entry name" value="SET DOMAIN-CONTAINING PROTEIN"/>
    <property type="match status" value="1"/>
</dbReference>
<dbReference type="PROSITE" id="PS50868">
    <property type="entry name" value="POST_SET"/>
    <property type="match status" value="1"/>
</dbReference>
<dbReference type="InterPro" id="IPR046341">
    <property type="entry name" value="SET_dom_sf"/>
</dbReference>
<proteinExistence type="predicted"/>
<dbReference type="EMBL" id="HE575323">
    <property type="protein sequence ID" value="CCC93618.1"/>
    <property type="molecule type" value="Genomic_DNA"/>
</dbReference>
<feature type="domain" description="Post-SET" evidence="5">
    <location>
        <begin position="415"/>
        <end position="431"/>
    </location>
</feature>
<evidence type="ECO:0000259" key="5">
    <source>
        <dbReference type="PROSITE" id="PS50868"/>
    </source>
</evidence>
<name>G0UW52_TRYCI</name>
<keyword evidence="2" id="KW-0808">Transferase</keyword>
<dbReference type="InterPro" id="IPR003616">
    <property type="entry name" value="Post-SET_dom"/>
</dbReference>
<dbReference type="GO" id="GO:0032259">
    <property type="term" value="P:methylation"/>
    <property type="evidence" value="ECO:0007669"/>
    <property type="project" value="UniProtKB-KW"/>
</dbReference>
<evidence type="ECO:0000259" key="4">
    <source>
        <dbReference type="PROSITE" id="PS50280"/>
    </source>
</evidence>
<organism evidence="6">
    <name type="scientific">Trypanosoma congolense (strain IL3000)</name>
    <dbReference type="NCBI Taxonomy" id="1068625"/>
    <lineage>
        <taxon>Eukaryota</taxon>
        <taxon>Discoba</taxon>
        <taxon>Euglenozoa</taxon>
        <taxon>Kinetoplastea</taxon>
        <taxon>Metakinetoplastina</taxon>
        <taxon>Trypanosomatida</taxon>
        <taxon>Trypanosomatidae</taxon>
        <taxon>Trypanosoma</taxon>
        <taxon>Nannomonas</taxon>
    </lineage>
</organism>
<dbReference type="SMART" id="SM00317">
    <property type="entry name" value="SET"/>
    <property type="match status" value="1"/>
</dbReference>
<dbReference type="PANTHER" id="PTHR12350">
    <property type="entry name" value="HISTONE-LYSINE N-METHYLTRANSFERASE-RELATED"/>
    <property type="match status" value="1"/>
</dbReference>
<keyword evidence="1" id="KW-0489">Methyltransferase</keyword>
<dbReference type="Pfam" id="PF00856">
    <property type="entry name" value="SET"/>
    <property type="match status" value="1"/>
</dbReference>
<dbReference type="InterPro" id="IPR053201">
    <property type="entry name" value="Flavunoidine_N-MTase"/>
</dbReference>
<sequence length="457" mass="51214">MIKADVVAVFCDAEHEETIRALLGALVRFPFKLFPVRNGPSMYHMVRTFCASRDSYRCALNLCTGSTEDSNLASPVVLASLFEHTGIPYGGCRYTTLKQPLDTLFMMTFYAGLPLPRFMVIKTGDKPECPDLRLPVRLRNADPLQGSFDVVVESKYALMNSLREGLRSHGKLVAWEVSSAGDAELRVLVWGSGNHAVVAEPLKDHADPLAKTLDPPLQKWASSFSKNVLDNCGFAQLHFNVNPHTQKIILENIEIGCSLIELCTKLSSIASEEGLLNTCVRESESVGTAPVAEVCFGGEHKGYYLIATRDISKGELVFRDEERSFSLVTRPFVKKHWDEEKKQLFREYAWPIDSDGHVYATWDNDPNCWRPINHSCEPNCIFDEDHSLNVIASRPITKGEELTMDYSTFCDHTMKPFSCFCGASSCRELVVPDEASLKNYGTNTWHRRPPVPHADNI</sequence>
<dbReference type="Gene3D" id="2.170.270.10">
    <property type="entry name" value="SET domain"/>
    <property type="match status" value="1"/>
</dbReference>
<dbReference type="PROSITE" id="PS50280">
    <property type="entry name" value="SET"/>
    <property type="match status" value="1"/>
</dbReference>
<evidence type="ECO:0000256" key="2">
    <source>
        <dbReference type="ARBA" id="ARBA00022679"/>
    </source>
</evidence>
<protein>
    <recommendedName>
        <fullName evidence="7">SET domain-containing protein</fullName>
    </recommendedName>
</protein>
<dbReference type="GO" id="GO:0008168">
    <property type="term" value="F:methyltransferase activity"/>
    <property type="evidence" value="ECO:0007669"/>
    <property type="project" value="UniProtKB-KW"/>
</dbReference>
<dbReference type="AlphaFoldDB" id="G0UW52"/>
<feature type="domain" description="SET" evidence="4">
    <location>
        <begin position="284"/>
        <end position="407"/>
    </location>
</feature>
<gene>
    <name evidence="6" type="ORF">TCIL3000_10_3810</name>
</gene>
<evidence type="ECO:0000256" key="1">
    <source>
        <dbReference type="ARBA" id="ARBA00022603"/>
    </source>
</evidence>
<dbReference type="VEuPathDB" id="TriTrypDB:TcIL3000_10_3810"/>
<accession>G0UW52</accession>
<keyword evidence="3" id="KW-0949">S-adenosyl-L-methionine</keyword>
<dbReference type="InterPro" id="IPR001214">
    <property type="entry name" value="SET_dom"/>
</dbReference>
<evidence type="ECO:0008006" key="7">
    <source>
        <dbReference type="Google" id="ProtNLM"/>
    </source>
</evidence>
<evidence type="ECO:0000256" key="3">
    <source>
        <dbReference type="ARBA" id="ARBA00022691"/>
    </source>
</evidence>